<keyword evidence="2" id="KW-1185">Reference proteome</keyword>
<dbReference type="Proteomes" id="UP001241747">
    <property type="component" value="Unassembled WGS sequence"/>
</dbReference>
<proteinExistence type="predicted"/>
<sequence length="114" mass="12812">MIWQPLERDVDPRDMIVSRAVRTGIARYPDGHRETIWQEGTYGGRTLRLRLHHAPRQTLAYQGRAALLYAVSGEVLEGLEGYRCEASAILDLKTRAFLNVACRLIPLGPVEPGN</sequence>
<comment type="caution">
    <text evidence="1">The sequence shown here is derived from an EMBL/GenBank/DDBJ whole genome shotgun (WGS) entry which is preliminary data.</text>
</comment>
<dbReference type="EMBL" id="JAUSVY010000004">
    <property type="protein sequence ID" value="MDQ0505574.1"/>
    <property type="molecule type" value="Genomic_DNA"/>
</dbReference>
<protein>
    <submittedName>
        <fullName evidence="1">Uncharacterized protein</fullName>
    </submittedName>
</protein>
<organism evidence="1 2">
    <name type="scientific">Xanthobacter agilis</name>
    <dbReference type="NCBI Taxonomy" id="47492"/>
    <lineage>
        <taxon>Bacteria</taxon>
        <taxon>Pseudomonadati</taxon>
        <taxon>Pseudomonadota</taxon>
        <taxon>Alphaproteobacteria</taxon>
        <taxon>Hyphomicrobiales</taxon>
        <taxon>Xanthobacteraceae</taxon>
        <taxon>Xanthobacter</taxon>
    </lineage>
</organism>
<accession>A0ABU0LEN5</accession>
<evidence type="ECO:0000313" key="2">
    <source>
        <dbReference type="Proteomes" id="UP001241747"/>
    </source>
</evidence>
<evidence type="ECO:0000313" key="1">
    <source>
        <dbReference type="EMBL" id="MDQ0505574.1"/>
    </source>
</evidence>
<gene>
    <name evidence="1" type="ORF">QOZ94_002370</name>
</gene>
<dbReference type="RefSeq" id="WP_237343973.1">
    <property type="nucleotide sequence ID" value="NZ_JABWGX010000002.1"/>
</dbReference>
<name>A0ABU0LEN5_XANAG</name>
<reference evidence="1 2" key="1">
    <citation type="submission" date="2023-07" db="EMBL/GenBank/DDBJ databases">
        <title>Genomic Encyclopedia of Type Strains, Phase IV (KMG-IV): sequencing the most valuable type-strain genomes for metagenomic binning, comparative biology and taxonomic classification.</title>
        <authorList>
            <person name="Goeker M."/>
        </authorList>
    </citation>
    <scope>NUCLEOTIDE SEQUENCE [LARGE SCALE GENOMIC DNA]</scope>
    <source>
        <strain evidence="1 2">DSM 3770</strain>
    </source>
</reference>